<evidence type="ECO:0000256" key="1">
    <source>
        <dbReference type="SAM" id="MobiDB-lite"/>
    </source>
</evidence>
<comment type="caution">
    <text evidence="2">The sequence shown here is derived from an EMBL/GenBank/DDBJ whole genome shotgun (WGS) entry which is preliminary data.</text>
</comment>
<proteinExistence type="predicted"/>
<organism evidence="2 3">
    <name type="scientific">Prorocentrum cordatum</name>
    <dbReference type="NCBI Taxonomy" id="2364126"/>
    <lineage>
        <taxon>Eukaryota</taxon>
        <taxon>Sar</taxon>
        <taxon>Alveolata</taxon>
        <taxon>Dinophyceae</taxon>
        <taxon>Prorocentrales</taxon>
        <taxon>Prorocentraceae</taxon>
        <taxon>Prorocentrum</taxon>
    </lineage>
</organism>
<dbReference type="Proteomes" id="UP001189429">
    <property type="component" value="Unassembled WGS sequence"/>
</dbReference>
<gene>
    <name evidence="2" type="ORF">PCOR1329_LOCUS73335</name>
</gene>
<dbReference type="EMBL" id="CAUYUJ010019868">
    <property type="protein sequence ID" value="CAK0894245.1"/>
    <property type="molecule type" value="Genomic_DNA"/>
</dbReference>
<feature type="region of interest" description="Disordered" evidence="1">
    <location>
        <begin position="397"/>
        <end position="534"/>
    </location>
</feature>
<feature type="compositionally biased region" description="Basic residues" evidence="1">
    <location>
        <begin position="492"/>
        <end position="505"/>
    </location>
</feature>
<sequence length="534" mass="56845">MIFERKIMSGFLKDKQLGAKRLASMPDRLTNTVNLFGGGVSCRPTVINNYEPPLPDIATWWEAWKSWMFSLELEVPAKGGGSKKARPCSMLETIPRAKYPALTESEEAISVPLQTLCCAIFDAVLVHMLNSVGPDTWHGVKLSLCKALSTNKVALTLSILEHYSDCDIVFLQECSAAFAETVAATSALEEAFHVLKPAALDHKRDQNSLILLAKGRFDGAGAEEVTGAIEARMKEEGSVTLAKGDLCAYIVPPAASPVSEAGSWLLCSFHGDTDGLASVPLVTAAAAVRAARGGADALRLVIGLDANAHCAGVPGKKLGAAESSWGPARGWAWRTAGRGAAPRRPRSAARPSTPGRDVPAAAAQQGSQPHGGGHRPQHGQAPQGLRLHLVRRRAAGDHLRAPPRQPGDAREVRPGRALSDPEIPLGPRRAADAPAPQTRRAARRARAQRADVDRFAPRTTATDTSRTNIAMGPIRRAAAGRPAQAAAPRRAPPPRRREPRRRPARGRAPARGAAPRRGGPRPAPLARPRPAAQE</sequence>
<name>A0ABN9X652_9DINO</name>
<feature type="region of interest" description="Disordered" evidence="1">
    <location>
        <begin position="334"/>
        <end position="382"/>
    </location>
</feature>
<reference evidence="2" key="1">
    <citation type="submission" date="2023-10" db="EMBL/GenBank/DDBJ databases">
        <authorList>
            <person name="Chen Y."/>
            <person name="Shah S."/>
            <person name="Dougan E. K."/>
            <person name="Thang M."/>
            <person name="Chan C."/>
        </authorList>
    </citation>
    <scope>NUCLEOTIDE SEQUENCE [LARGE SCALE GENOMIC DNA]</scope>
</reference>
<accession>A0ABN9X652</accession>
<evidence type="ECO:0000313" key="3">
    <source>
        <dbReference type="Proteomes" id="UP001189429"/>
    </source>
</evidence>
<keyword evidence="3" id="KW-1185">Reference proteome</keyword>
<evidence type="ECO:0008006" key="4">
    <source>
        <dbReference type="Google" id="ProtNLM"/>
    </source>
</evidence>
<feature type="compositionally biased region" description="Low complexity" evidence="1">
    <location>
        <begin position="472"/>
        <end position="489"/>
    </location>
</feature>
<evidence type="ECO:0000313" key="2">
    <source>
        <dbReference type="EMBL" id="CAK0894245.1"/>
    </source>
</evidence>
<protein>
    <recommendedName>
        <fullName evidence="4">Endonuclease/exonuclease/phosphatase domain-containing protein</fullName>
    </recommendedName>
</protein>
<feature type="compositionally biased region" description="Low complexity" evidence="1">
    <location>
        <begin position="506"/>
        <end position="517"/>
    </location>
</feature>
<feature type="compositionally biased region" description="Low complexity" evidence="1">
    <location>
        <begin position="348"/>
        <end position="368"/>
    </location>
</feature>
<feature type="compositionally biased region" description="Polar residues" evidence="1">
    <location>
        <begin position="459"/>
        <end position="468"/>
    </location>
</feature>